<feature type="region of interest" description="Disordered" evidence="1">
    <location>
        <begin position="300"/>
        <end position="325"/>
    </location>
</feature>
<evidence type="ECO:0000313" key="2">
    <source>
        <dbReference type="EMBL" id="SPP84610.1"/>
    </source>
</evidence>
<sequence length="812" mass="88124">ASSSNFLQQLQPNQQRRHSSYQQQARYYSNSISDDSLNRSRRESFACMRAASPPVRRLSASCLQEELCAQGHQLHIDPRYRDTRPIARSASSLYLANDQGYFHPIPSAAAAAAHFSPMRPLRRTPPPSIFIEEYLDEPPQEVPPPVEPCQVSCTSQESFGHFAAYSDTHQPLNEDGIASMAHSDDIPFIDDEEEQQQMPPICIPAVAPCPSFTVKRTPVAGYRKTVSFDLEQPPTTGQAAGAGAGVAAAAALGIDRKYHTHDAISHFAASTSSTESLMAEQAERMPLIQKIRRELNSKRATNCTADGFSSGGSGSNSQRSSSESIERMPLLRQQSPLHRQLNTQRSHKRSGLCPSTSSSSVTVSVPVSAVAAAPPPPIISIKVPNLCETESSCTRSRSRSPPVNTSNRYCASTIRTSTTSASASASAKANLPPPPPIIRRRRASSQINLSPNFQLPLGQGKVREMAAYFNANQNFPPSMARSKSKSTSALAAPSSPSSSTSAKLSHCEQGQILKQLKEWSLYGSAGKDYDVPVPEPVPVPAVEPVKTSCDCPCCGHCRDGIQPQEEQKEKQLSGNAGSTFKCYDSCRDEDVEASSRKQASELSRLASCRRSVMCSNRQVHSLRQLKRNKQQRQEHKQEHLKHKAKQDSASHRHRHRHHNHHCHHQQTRLKAPVSPPSTAKLLLSLASSSGSSKSASNQVNKSWPNCENASDDYPNSCSCSCSEAESCCSAADSTSGCCPHCNVREMHVNVNVNAAPLDDNDDEDEDDDEDGYVDGHDDEEGALSASASGHCVGLRLGPSTAATAVSICSTHR</sequence>
<feature type="compositionally biased region" description="Basic residues" evidence="1">
    <location>
        <begin position="651"/>
        <end position="667"/>
    </location>
</feature>
<feature type="non-terminal residue" evidence="2">
    <location>
        <position position="1"/>
    </location>
</feature>
<dbReference type="AlphaFoldDB" id="A0A3B0K924"/>
<gene>
    <name evidence="2" type="ORF">DGUA_6G017227</name>
</gene>
<dbReference type="OrthoDB" id="6260541at2759"/>
<reference evidence="3" key="1">
    <citation type="submission" date="2018-01" db="EMBL/GenBank/DDBJ databases">
        <authorList>
            <person name="Alioto T."/>
            <person name="Alioto T."/>
        </authorList>
    </citation>
    <scope>NUCLEOTIDE SEQUENCE [LARGE SCALE GENOMIC DNA]</scope>
</reference>
<name>A0A3B0K924_DROGU</name>
<feature type="region of interest" description="Disordered" evidence="1">
    <location>
        <begin position="478"/>
        <end position="504"/>
    </location>
</feature>
<dbReference type="EMBL" id="OUUW01000008">
    <property type="protein sequence ID" value="SPP84610.1"/>
    <property type="molecule type" value="Genomic_DNA"/>
</dbReference>
<organism evidence="2 3">
    <name type="scientific">Drosophila guanche</name>
    <name type="common">Fruit fly</name>
    <dbReference type="NCBI Taxonomy" id="7266"/>
    <lineage>
        <taxon>Eukaryota</taxon>
        <taxon>Metazoa</taxon>
        <taxon>Ecdysozoa</taxon>
        <taxon>Arthropoda</taxon>
        <taxon>Hexapoda</taxon>
        <taxon>Insecta</taxon>
        <taxon>Pterygota</taxon>
        <taxon>Neoptera</taxon>
        <taxon>Endopterygota</taxon>
        <taxon>Diptera</taxon>
        <taxon>Brachycera</taxon>
        <taxon>Muscomorpha</taxon>
        <taxon>Ephydroidea</taxon>
        <taxon>Drosophilidae</taxon>
        <taxon>Drosophila</taxon>
        <taxon>Sophophora</taxon>
    </lineage>
</organism>
<feature type="region of interest" description="Disordered" evidence="1">
    <location>
        <begin position="1"/>
        <end position="37"/>
    </location>
</feature>
<feature type="compositionally biased region" description="Low complexity" evidence="1">
    <location>
        <begin position="485"/>
        <end position="504"/>
    </location>
</feature>
<keyword evidence="3" id="KW-1185">Reference proteome</keyword>
<feature type="region of interest" description="Disordered" evidence="1">
    <location>
        <begin position="754"/>
        <end position="783"/>
    </location>
</feature>
<evidence type="ECO:0000256" key="1">
    <source>
        <dbReference type="SAM" id="MobiDB-lite"/>
    </source>
</evidence>
<feature type="region of interest" description="Disordered" evidence="1">
    <location>
        <begin position="337"/>
        <end position="360"/>
    </location>
</feature>
<dbReference type="Proteomes" id="UP000268350">
    <property type="component" value="Unassembled WGS sequence"/>
</dbReference>
<feature type="compositionally biased region" description="Acidic residues" evidence="1">
    <location>
        <begin position="758"/>
        <end position="781"/>
    </location>
</feature>
<feature type="region of interest" description="Disordered" evidence="1">
    <location>
        <begin position="619"/>
        <end position="675"/>
    </location>
</feature>
<protein>
    <submittedName>
        <fullName evidence="2">Uncharacterized protein</fullName>
    </submittedName>
</protein>
<feature type="compositionally biased region" description="Polar residues" evidence="1">
    <location>
        <begin position="1"/>
        <end position="35"/>
    </location>
</feature>
<proteinExistence type="predicted"/>
<evidence type="ECO:0000313" key="3">
    <source>
        <dbReference type="Proteomes" id="UP000268350"/>
    </source>
</evidence>
<accession>A0A3B0K924</accession>